<reference evidence="14 15" key="1">
    <citation type="journal article" date="2010" name="Int. J. Syst. Evol. Microbiol.">
        <title>Reclassification of Herbaspirillum putei as a later heterotypic synonym of Herbaspirillum huttiense, with the description of H. huttiense subsp. huttiense subsp. nov. and H. huttiense subsp. putei subsp. nov., comb. nov., and description of Herbaspirillum aquaticum sp. nov.</title>
        <authorList>
            <person name="Dobritsa A.P."/>
            <person name="Reddy M.C."/>
            <person name="Samadpour M."/>
        </authorList>
    </citation>
    <scope>NUCLEOTIDE SEQUENCE [LARGE SCALE GENOMIC DNA]</scope>
    <source>
        <strain evidence="14 15">IEH 4430</strain>
    </source>
</reference>
<evidence type="ECO:0000256" key="2">
    <source>
        <dbReference type="ARBA" id="ARBA00004141"/>
    </source>
</evidence>
<dbReference type="InterPro" id="IPR036890">
    <property type="entry name" value="HATPase_C_sf"/>
</dbReference>
<dbReference type="InterPro" id="IPR003661">
    <property type="entry name" value="HisK_dim/P_dom"/>
</dbReference>
<dbReference type="EMBL" id="NJGV01000005">
    <property type="protein sequence ID" value="OWY35646.1"/>
    <property type="molecule type" value="Genomic_DNA"/>
</dbReference>
<evidence type="ECO:0000256" key="1">
    <source>
        <dbReference type="ARBA" id="ARBA00000085"/>
    </source>
</evidence>
<evidence type="ECO:0000256" key="3">
    <source>
        <dbReference type="ARBA" id="ARBA00012438"/>
    </source>
</evidence>
<keyword evidence="4" id="KW-0597">Phosphoprotein</keyword>
<comment type="subcellular location">
    <subcellularLocation>
        <location evidence="2">Membrane</location>
        <topology evidence="2">Multi-pass membrane protein</topology>
    </subcellularLocation>
</comment>
<keyword evidence="9" id="KW-0902">Two-component regulatory system</keyword>
<dbReference type="Proteomes" id="UP000214747">
    <property type="component" value="Unassembled WGS sequence"/>
</dbReference>
<evidence type="ECO:0000256" key="7">
    <source>
        <dbReference type="ARBA" id="ARBA00022777"/>
    </source>
</evidence>
<feature type="domain" description="Histidine kinase" evidence="12">
    <location>
        <begin position="236"/>
        <end position="450"/>
    </location>
</feature>
<accession>A0A225SXT3</accession>
<dbReference type="InterPro" id="IPR004358">
    <property type="entry name" value="Sig_transdc_His_kin-like_C"/>
</dbReference>
<dbReference type="SUPFAM" id="SSF47384">
    <property type="entry name" value="Homodimeric domain of signal transducing histidine kinase"/>
    <property type="match status" value="1"/>
</dbReference>
<dbReference type="CDD" id="cd00082">
    <property type="entry name" value="HisKA"/>
    <property type="match status" value="1"/>
</dbReference>
<gene>
    <name evidence="14" type="ORF">CEJ45_07495</name>
</gene>
<dbReference type="InterPro" id="IPR036097">
    <property type="entry name" value="HisK_dim/P_sf"/>
</dbReference>
<proteinExistence type="predicted"/>
<dbReference type="Gene3D" id="1.10.287.130">
    <property type="match status" value="1"/>
</dbReference>
<evidence type="ECO:0000313" key="15">
    <source>
        <dbReference type="Proteomes" id="UP000214747"/>
    </source>
</evidence>
<feature type="transmembrane region" description="Helical" evidence="11">
    <location>
        <begin position="157"/>
        <end position="175"/>
    </location>
</feature>
<evidence type="ECO:0000256" key="11">
    <source>
        <dbReference type="SAM" id="Phobius"/>
    </source>
</evidence>
<evidence type="ECO:0000259" key="12">
    <source>
        <dbReference type="PROSITE" id="PS50109"/>
    </source>
</evidence>
<evidence type="ECO:0000256" key="9">
    <source>
        <dbReference type="ARBA" id="ARBA00023012"/>
    </source>
</evidence>
<dbReference type="Pfam" id="PF00512">
    <property type="entry name" value="HisKA"/>
    <property type="match status" value="1"/>
</dbReference>
<dbReference type="GO" id="GO:0005886">
    <property type="term" value="C:plasma membrane"/>
    <property type="evidence" value="ECO:0007669"/>
    <property type="project" value="TreeGrafter"/>
</dbReference>
<dbReference type="PANTHER" id="PTHR45436">
    <property type="entry name" value="SENSOR HISTIDINE KINASE YKOH"/>
    <property type="match status" value="1"/>
</dbReference>
<keyword evidence="7 14" id="KW-0418">Kinase</keyword>
<keyword evidence="10 11" id="KW-0472">Membrane</keyword>
<dbReference type="AlphaFoldDB" id="A0A225SXT3"/>
<sequence>MDGLKSRLNESVQLKLSVILCLAILIVAIVAGVFSFVSALDESHELQDDMLRQIAHLMERQRLSPVSPVPEVSYASSNEESRVIVQHLGYSASKAEIDAEEALPLPSTLTDGLHDIDAAGENYRVLVQTMPSGDRIAVAQESDFRNEIARDGALRTIMPFLLLVPVLLLIVADLIRKMFRPIAALSKEVDQRQDEQLHPVEASHFPVEVRPFAVAINRLLGRVDQSMASQRRFVADAAHELRSPMTAISLQAERLEEADMSEQARQRLRALREGIDRGRNLLNQLLAFAKAQSSVSAVATPISVQFIYRRVLEDLMPLAESKQIDIGVDGQRDAHLLVGELDLFSLLRNLVDNAVRYTPNGGKVDLAIEVDDKNVALIVEDNGPGIPVAERARIFEAFHRLLGSGQIGSGLGLSIVKAIADRLGASITLGFRDESSQSGLRVTVNIPSQLVSQIEVEVSEI</sequence>
<evidence type="ECO:0000256" key="4">
    <source>
        <dbReference type="ARBA" id="ARBA00022553"/>
    </source>
</evidence>
<keyword evidence="8 11" id="KW-1133">Transmembrane helix</keyword>
<dbReference type="SMART" id="SM00387">
    <property type="entry name" value="HATPase_c"/>
    <property type="match status" value="1"/>
</dbReference>
<dbReference type="RefSeq" id="WP_088754532.1">
    <property type="nucleotide sequence ID" value="NZ_NJGV01000005.1"/>
</dbReference>
<dbReference type="InterPro" id="IPR005467">
    <property type="entry name" value="His_kinase_dom"/>
</dbReference>
<protein>
    <recommendedName>
        <fullName evidence="3">histidine kinase</fullName>
        <ecNumber evidence="3">2.7.13.3</ecNumber>
    </recommendedName>
</protein>
<feature type="domain" description="HAMP" evidence="13">
    <location>
        <begin position="176"/>
        <end position="228"/>
    </location>
</feature>
<dbReference type="Gene3D" id="3.30.565.10">
    <property type="entry name" value="Histidine kinase-like ATPase, C-terminal domain"/>
    <property type="match status" value="1"/>
</dbReference>
<comment type="catalytic activity">
    <reaction evidence="1">
        <text>ATP + protein L-histidine = ADP + protein N-phospho-L-histidine.</text>
        <dbReference type="EC" id="2.7.13.3"/>
    </reaction>
</comment>
<dbReference type="PRINTS" id="PR00344">
    <property type="entry name" value="BCTRLSENSOR"/>
</dbReference>
<dbReference type="PROSITE" id="PS50885">
    <property type="entry name" value="HAMP"/>
    <property type="match status" value="1"/>
</dbReference>
<dbReference type="SMART" id="SM00388">
    <property type="entry name" value="HisKA"/>
    <property type="match status" value="1"/>
</dbReference>
<evidence type="ECO:0000256" key="5">
    <source>
        <dbReference type="ARBA" id="ARBA00022679"/>
    </source>
</evidence>
<evidence type="ECO:0000256" key="8">
    <source>
        <dbReference type="ARBA" id="ARBA00022989"/>
    </source>
</evidence>
<evidence type="ECO:0000259" key="13">
    <source>
        <dbReference type="PROSITE" id="PS50885"/>
    </source>
</evidence>
<organism evidence="14 15">
    <name type="scientific">Herbaspirillum aquaticum</name>
    <dbReference type="NCBI Taxonomy" id="568783"/>
    <lineage>
        <taxon>Bacteria</taxon>
        <taxon>Pseudomonadati</taxon>
        <taxon>Pseudomonadota</taxon>
        <taxon>Betaproteobacteria</taxon>
        <taxon>Burkholderiales</taxon>
        <taxon>Oxalobacteraceae</taxon>
        <taxon>Herbaspirillum</taxon>
    </lineage>
</organism>
<evidence type="ECO:0000256" key="10">
    <source>
        <dbReference type="ARBA" id="ARBA00023136"/>
    </source>
</evidence>
<dbReference type="InterPro" id="IPR050428">
    <property type="entry name" value="TCS_sensor_his_kinase"/>
</dbReference>
<dbReference type="InterPro" id="IPR003660">
    <property type="entry name" value="HAMP_dom"/>
</dbReference>
<keyword evidence="6 11" id="KW-0812">Transmembrane</keyword>
<feature type="transmembrane region" description="Helical" evidence="11">
    <location>
        <begin position="12"/>
        <end position="37"/>
    </location>
</feature>
<dbReference type="EC" id="2.7.13.3" evidence="3"/>
<keyword evidence="5" id="KW-0808">Transferase</keyword>
<dbReference type="Pfam" id="PF02518">
    <property type="entry name" value="HATPase_c"/>
    <property type="match status" value="1"/>
</dbReference>
<dbReference type="GO" id="GO:0000155">
    <property type="term" value="F:phosphorelay sensor kinase activity"/>
    <property type="evidence" value="ECO:0007669"/>
    <property type="project" value="InterPro"/>
</dbReference>
<dbReference type="PANTHER" id="PTHR45436:SF15">
    <property type="entry name" value="SENSOR HISTIDINE KINASE CUSS"/>
    <property type="match status" value="1"/>
</dbReference>
<evidence type="ECO:0000313" key="14">
    <source>
        <dbReference type="EMBL" id="OWY35646.1"/>
    </source>
</evidence>
<evidence type="ECO:0000256" key="6">
    <source>
        <dbReference type="ARBA" id="ARBA00022692"/>
    </source>
</evidence>
<keyword evidence="15" id="KW-1185">Reference proteome</keyword>
<dbReference type="SUPFAM" id="SSF55874">
    <property type="entry name" value="ATPase domain of HSP90 chaperone/DNA topoisomerase II/histidine kinase"/>
    <property type="match status" value="1"/>
</dbReference>
<dbReference type="PROSITE" id="PS50109">
    <property type="entry name" value="HIS_KIN"/>
    <property type="match status" value="1"/>
</dbReference>
<comment type="caution">
    <text evidence="14">The sequence shown here is derived from an EMBL/GenBank/DDBJ whole genome shotgun (WGS) entry which is preliminary data.</text>
</comment>
<dbReference type="InterPro" id="IPR003594">
    <property type="entry name" value="HATPase_dom"/>
</dbReference>
<name>A0A225SXT3_9BURK</name>